<dbReference type="AlphaFoldDB" id="A0A6J4IYA7"/>
<protein>
    <submittedName>
        <fullName evidence="4">Glycosyltransferase( )</fullName>
        <ecNumber evidence="4">2.4.1.-</ecNumber>
    </submittedName>
</protein>
<dbReference type="PANTHER" id="PTHR45947">
    <property type="entry name" value="SULFOQUINOVOSYL TRANSFERASE SQD2"/>
    <property type="match status" value="1"/>
</dbReference>
<dbReference type="CDD" id="cd03801">
    <property type="entry name" value="GT4_PimA-like"/>
    <property type="match status" value="1"/>
</dbReference>
<dbReference type="Gene3D" id="3.40.50.2000">
    <property type="entry name" value="Glycogen Phosphorylase B"/>
    <property type="match status" value="2"/>
</dbReference>
<dbReference type="InterPro" id="IPR050194">
    <property type="entry name" value="Glycosyltransferase_grp1"/>
</dbReference>
<reference evidence="4" key="1">
    <citation type="submission" date="2020-02" db="EMBL/GenBank/DDBJ databases">
        <authorList>
            <person name="Meier V. D."/>
        </authorList>
    </citation>
    <scope>NUCLEOTIDE SEQUENCE</scope>
    <source>
        <strain evidence="4">AVDCRST_MAG76</strain>
    </source>
</reference>
<accession>A0A6J4IYA7</accession>
<organism evidence="4">
    <name type="scientific">uncultured Acidimicrobiales bacterium</name>
    <dbReference type="NCBI Taxonomy" id="310071"/>
    <lineage>
        <taxon>Bacteria</taxon>
        <taxon>Bacillati</taxon>
        <taxon>Actinomycetota</taxon>
        <taxon>Acidimicrobiia</taxon>
        <taxon>Acidimicrobiales</taxon>
        <taxon>environmental samples</taxon>
    </lineage>
</organism>
<dbReference type="Pfam" id="PF13692">
    <property type="entry name" value="Glyco_trans_1_4"/>
    <property type="match status" value="1"/>
</dbReference>
<evidence type="ECO:0000256" key="1">
    <source>
        <dbReference type="ARBA" id="ARBA00022676"/>
    </source>
</evidence>
<evidence type="ECO:0000256" key="2">
    <source>
        <dbReference type="ARBA" id="ARBA00022679"/>
    </source>
</evidence>
<dbReference type="SUPFAM" id="SSF53756">
    <property type="entry name" value="UDP-Glycosyltransferase/glycogen phosphorylase"/>
    <property type="match status" value="1"/>
</dbReference>
<dbReference type="InterPro" id="IPR028098">
    <property type="entry name" value="Glyco_trans_4-like_N"/>
</dbReference>
<keyword evidence="1 4" id="KW-0328">Glycosyltransferase</keyword>
<sequence>MAPGRLVMGLLFFPRGGSAQVTRYLAIALERAGWSVSLVAGSLGRPGDGTYAPTFFRGITLRHLDYTPAVEAARVGGEPFATPVPMHPSYEDRTGAPDGLLASVDPVRADHLAEVWEAPLAEAGAGSADILHLHHLTPQHDAVTRRWPSRPVVAHLHGTEIKFIEEVERRRAVVAALGQDLAGMPEAVQRGSLDVTGLDASQVEILRTTRWSQWRHGEHWLGHLRRLAAQADHVVTVSPADRVTAVPLLRLPDEQVTAVPNGVDTERFRPRRLSPEERRACLRRWLVEDPRGWDERGGPGSVSYGEADLDHLLGPAGDGTVLVYVGRFTAAKRVPLLVRAFSRARTRTSRSLALLVWGGHPGEWEGQHPVTVAGEVGSEGVFFAGWRGHTDLPDGLAASDVLVMPSVNDSFAQTALEAMATGRPVLATRSGGFPAMINLDPSRPTGWLVEPDDVEDLATALVEVAEQPDEVARRGANALAHARAELSWDGRVAAFERVYASAVEHRARR</sequence>
<evidence type="ECO:0000259" key="3">
    <source>
        <dbReference type="Pfam" id="PF13439"/>
    </source>
</evidence>
<gene>
    <name evidence="4" type="ORF">AVDCRST_MAG76-3069</name>
</gene>
<dbReference type="GO" id="GO:1901137">
    <property type="term" value="P:carbohydrate derivative biosynthetic process"/>
    <property type="evidence" value="ECO:0007669"/>
    <property type="project" value="UniProtKB-ARBA"/>
</dbReference>
<dbReference type="EMBL" id="CADCSZ010000182">
    <property type="protein sequence ID" value="CAA9265144.1"/>
    <property type="molecule type" value="Genomic_DNA"/>
</dbReference>
<name>A0A6J4IYA7_9ACTN</name>
<dbReference type="GO" id="GO:0016757">
    <property type="term" value="F:glycosyltransferase activity"/>
    <property type="evidence" value="ECO:0007669"/>
    <property type="project" value="UniProtKB-KW"/>
</dbReference>
<proteinExistence type="predicted"/>
<feature type="domain" description="Glycosyltransferase subfamily 4-like N-terminal" evidence="3">
    <location>
        <begin position="16"/>
        <end position="267"/>
    </location>
</feature>
<dbReference type="Pfam" id="PF13439">
    <property type="entry name" value="Glyco_transf_4"/>
    <property type="match status" value="1"/>
</dbReference>
<dbReference type="PANTHER" id="PTHR45947:SF3">
    <property type="entry name" value="SULFOQUINOVOSYL TRANSFERASE SQD2"/>
    <property type="match status" value="1"/>
</dbReference>
<evidence type="ECO:0000313" key="4">
    <source>
        <dbReference type="EMBL" id="CAA9265144.1"/>
    </source>
</evidence>
<dbReference type="EC" id="2.4.1.-" evidence="4"/>
<keyword evidence="2 4" id="KW-0808">Transferase</keyword>